<dbReference type="CDD" id="cd18793">
    <property type="entry name" value="SF2_C_SNF"/>
    <property type="match status" value="1"/>
</dbReference>
<evidence type="ECO:0000256" key="1">
    <source>
        <dbReference type="ARBA" id="ARBA00022801"/>
    </source>
</evidence>
<dbReference type="InterPro" id="IPR027417">
    <property type="entry name" value="P-loop_NTPase"/>
</dbReference>
<dbReference type="AlphaFoldDB" id="A0A7R8CZ74"/>
<dbReference type="OrthoDB" id="10252227at2759"/>
<dbReference type="GO" id="GO:0017025">
    <property type="term" value="F:TBP-class protein binding"/>
    <property type="evidence" value="ECO:0007669"/>
    <property type="project" value="InterPro"/>
</dbReference>
<evidence type="ECO:0000256" key="2">
    <source>
        <dbReference type="ARBA" id="ARBA00022806"/>
    </source>
</evidence>
<keyword evidence="2" id="KW-0547">Nucleotide-binding</keyword>
<dbReference type="InterPro" id="IPR011989">
    <property type="entry name" value="ARM-like"/>
</dbReference>
<protein>
    <submittedName>
        <fullName evidence="4">BTAF1</fullName>
        <ecNumber evidence="4">3.6.4.-</ecNumber>
    </submittedName>
</protein>
<dbReference type="Pfam" id="PF00271">
    <property type="entry name" value="Helicase_C"/>
    <property type="match status" value="1"/>
</dbReference>
<evidence type="ECO:0000256" key="3">
    <source>
        <dbReference type="ARBA" id="ARBA00023125"/>
    </source>
</evidence>
<dbReference type="SUPFAM" id="SSF48371">
    <property type="entry name" value="ARM repeat"/>
    <property type="match status" value="1"/>
</dbReference>
<dbReference type="PROSITE" id="PS51194">
    <property type="entry name" value="HELICASE_CTER"/>
    <property type="match status" value="1"/>
</dbReference>
<dbReference type="PROSITE" id="PS51192">
    <property type="entry name" value="HELICASE_ATP_BIND_1"/>
    <property type="match status" value="1"/>
</dbReference>
<organism evidence="4 5">
    <name type="scientific">Lepeophtheirus salmonis</name>
    <name type="common">Salmon louse</name>
    <name type="synonym">Caligus salmonis</name>
    <dbReference type="NCBI Taxonomy" id="72036"/>
    <lineage>
        <taxon>Eukaryota</taxon>
        <taxon>Metazoa</taxon>
        <taxon>Ecdysozoa</taxon>
        <taxon>Arthropoda</taxon>
        <taxon>Crustacea</taxon>
        <taxon>Multicrustacea</taxon>
        <taxon>Hexanauplia</taxon>
        <taxon>Copepoda</taxon>
        <taxon>Siphonostomatoida</taxon>
        <taxon>Caligidae</taxon>
        <taxon>Lepeophtheirus</taxon>
    </lineage>
</organism>
<dbReference type="InterPro" id="IPR038718">
    <property type="entry name" value="SNF2-like_sf"/>
</dbReference>
<gene>
    <name evidence="4" type="ORF">LSAA_12325</name>
</gene>
<dbReference type="SUPFAM" id="SSF52540">
    <property type="entry name" value="P-loop containing nucleoside triphosphate hydrolases"/>
    <property type="match status" value="2"/>
</dbReference>
<dbReference type="GO" id="GO:0004386">
    <property type="term" value="F:helicase activity"/>
    <property type="evidence" value="ECO:0007669"/>
    <property type="project" value="UniProtKB-KW"/>
</dbReference>
<keyword evidence="2" id="KW-0067">ATP-binding</keyword>
<name>A0A7R8CZ74_LEPSM</name>
<dbReference type="InterPro" id="IPR044972">
    <property type="entry name" value="Mot1"/>
</dbReference>
<reference evidence="4" key="1">
    <citation type="submission" date="2021-02" db="EMBL/GenBank/DDBJ databases">
        <authorList>
            <person name="Bekaert M."/>
        </authorList>
    </citation>
    <scope>NUCLEOTIDE SEQUENCE</scope>
    <source>
        <strain evidence="4">IoA-00</strain>
    </source>
</reference>
<dbReference type="InterPro" id="IPR016024">
    <property type="entry name" value="ARM-type_fold"/>
</dbReference>
<keyword evidence="2" id="KW-0347">Helicase</keyword>
<dbReference type="PANTHER" id="PTHR36498">
    <property type="entry name" value="TATA-BINDING PROTEIN-ASSOCIATED FACTOR 172"/>
    <property type="match status" value="1"/>
</dbReference>
<sequence length="1177" mass="131286">MKLKLEQTVGSCGYRFENCEKTNSRLDRLFILLKSGSSATRESAATQLGRLQSTNPEGLPHLLTRLSSVFKSPDWEARIAAGNALSAIFKSLEAWDPLEWKEENGERNEDCFSLKGGTFLRSESKNQESPQSSSLQDQRKHLDDTLGIKSQQLVTNEDLVPEASTPEEDVLAPPPPKRFKWDFESKEQSPNDSPLQPFIQIMFKDLFHESWEIRHGAATALREVLKYHGSSGGKVMNVSACENDHRFGDFASDTVVAPVRETGAQALGYAIKVMIEEDVQIVVDILLSLMERREWQCRHGGLLAVKYLLALREANRKKLLAQIFPSVFSGLQDTMDDVVSVAASSLLPVAELLPSTLSSSQLSDLTARLWDSLLDLDDLTASTHSLIKLLSSLLVSLKSDLYVMHSTSSLKDLVPRIYPLLSHSSSLVHAQLITDLEEKSAYMMRARILAAKLLGFLAGFVVQRVPNMTYTEDPMNQFVGKIILPNLLNTRSAYHRTTVCLVISEWNSLCSFDKSSLPDSKHNVMTTLSSVKKDQSILGTMTLAAIAGSAVSLCALPEKLHPLIKPLMESIREESNVQLQNKSADKLADPLFLRIVFLTPQLIQEVEDSGIITHFVREKSKLSYSARKKNYGSSKTTQSEEELTTSIVKMKNEIQRRGAIVALQAIVKKFGNLIELKIPKLWDSTIAKSFVPPEEDSSNPSDLVNALQALEVMISSLHIDLYSTLETSVNCLFVAEIASISPKVVMTTVIKTILPSLEVSHLAHRRGAIEVIICILDKLGVKIVPYIVLLLVPVLGRMSDTDSQDIEFLKEIKWNYIILDEGHIIKNAKAKTTIAIKSLSSNHRLILSGTPIQNSVLEIWSLFDFLMPGYLGSEREFSSKFSKPIIASRESKCSKRDKEAGALATESLHRQILPFVLRRMKEDVLKDLPPKITQDYYCDLSPLQIRLYEEYTLKQKLDDLDGNICNHPKLVSNELSVTQSQDISVAAKLPALKELLLECGIGIVEGEDNQLCLANIVENDLLKNLMPSVTYLRLDGSVPTNMRHEIVQRFNNDVSIDILLLSTSVGGLGLNLTGADTVIFAEHDWNPMKDLQAMDRAHRIGQKKVVNVYRLITRNTIEEKILGLQKFKLKTANTVISSENSSIESMATDQIFDLFSLEEKTKIKRDVLPSPLQGVEE</sequence>
<keyword evidence="3" id="KW-0238">DNA-binding</keyword>
<dbReference type="InterPro" id="IPR049730">
    <property type="entry name" value="SNF2/RAD54-like_C"/>
</dbReference>
<dbReference type="GO" id="GO:0016887">
    <property type="term" value="F:ATP hydrolysis activity"/>
    <property type="evidence" value="ECO:0007669"/>
    <property type="project" value="InterPro"/>
</dbReference>
<dbReference type="Gene3D" id="1.25.10.10">
    <property type="entry name" value="Leucine-rich Repeat Variant"/>
    <property type="match status" value="2"/>
</dbReference>
<dbReference type="GO" id="GO:0005524">
    <property type="term" value="F:ATP binding"/>
    <property type="evidence" value="ECO:0007669"/>
    <property type="project" value="InterPro"/>
</dbReference>
<dbReference type="EC" id="3.6.4.-" evidence="4"/>
<dbReference type="InterPro" id="IPR001650">
    <property type="entry name" value="Helicase_C-like"/>
</dbReference>
<accession>A0A7R8CZ74</accession>
<dbReference type="GO" id="GO:0003677">
    <property type="term" value="F:DNA binding"/>
    <property type="evidence" value="ECO:0007669"/>
    <property type="project" value="UniProtKB-KW"/>
</dbReference>
<dbReference type="Gene3D" id="3.40.50.10810">
    <property type="entry name" value="Tandem AAA-ATPase domain"/>
    <property type="match status" value="1"/>
</dbReference>
<dbReference type="Gene3D" id="3.40.50.300">
    <property type="entry name" value="P-loop containing nucleotide triphosphate hydrolases"/>
    <property type="match status" value="1"/>
</dbReference>
<keyword evidence="1 4" id="KW-0378">Hydrolase</keyword>
<dbReference type="Pfam" id="PF12054">
    <property type="entry name" value="DUF3535"/>
    <property type="match status" value="3"/>
</dbReference>
<keyword evidence="5" id="KW-1185">Reference proteome</keyword>
<dbReference type="SMART" id="SM00490">
    <property type="entry name" value="HELICc"/>
    <property type="match status" value="1"/>
</dbReference>
<dbReference type="EMBL" id="HG994585">
    <property type="protein sequence ID" value="CAF2974091.1"/>
    <property type="molecule type" value="Genomic_DNA"/>
</dbReference>
<evidence type="ECO:0000313" key="4">
    <source>
        <dbReference type="EMBL" id="CAF2974091.1"/>
    </source>
</evidence>
<evidence type="ECO:0000313" key="5">
    <source>
        <dbReference type="Proteomes" id="UP000675881"/>
    </source>
</evidence>
<dbReference type="PANTHER" id="PTHR36498:SF1">
    <property type="entry name" value="TATA-BINDING PROTEIN-ASSOCIATED FACTOR 172"/>
    <property type="match status" value="1"/>
</dbReference>
<dbReference type="InterPro" id="IPR000330">
    <property type="entry name" value="SNF2_N"/>
</dbReference>
<dbReference type="InterPro" id="IPR022707">
    <property type="entry name" value="Mot1_central_dom"/>
</dbReference>
<dbReference type="InterPro" id="IPR014001">
    <property type="entry name" value="Helicase_ATP-bd"/>
</dbReference>
<proteinExistence type="predicted"/>
<dbReference type="Pfam" id="PF00176">
    <property type="entry name" value="SNF2-rel_dom"/>
    <property type="match status" value="1"/>
</dbReference>
<dbReference type="Proteomes" id="UP000675881">
    <property type="component" value="Chromosome 6"/>
</dbReference>